<keyword evidence="1" id="KW-0678">Repressor</keyword>
<evidence type="ECO:0000313" key="8">
    <source>
        <dbReference type="EMBL" id="MBS2548127.1"/>
    </source>
</evidence>
<keyword evidence="9" id="KW-1185">Reference proteome</keyword>
<feature type="compositionally biased region" description="Low complexity" evidence="6">
    <location>
        <begin position="20"/>
        <end position="31"/>
    </location>
</feature>
<feature type="region of interest" description="Disordered" evidence="6">
    <location>
        <begin position="1"/>
        <end position="47"/>
    </location>
</feature>
<evidence type="ECO:0000313" key="9">
    <source>
        <dbReference type="Proteomes" id="UP000730482"/>
    </source>
</evidence>
<keyword evidence="2" id="KW-0805">Transcription regulation</keyword>
<organism evidence="8 9">
    <name type="scientific">Catenulispora pinistramenti</name>
    <dbReference type="NCBI Taxonomy" id="2705254"/>
    <lineage>
        <taxon>Bacteria</taxon>
        <taxon>Bacillati</taxon>
        <taxon>Actinomycetota</taxon>
        <taxon>Actinomycetes</taxon>
        <taxon>Catenulisporales</taxon>
        <taxon>Catenulisporaceae</taxon>
        <taxon>Catenulispora</taxon>
    </lineage>
</organism>
<protein>
    <submittedName>
        <fullName evidence="8">TetR/AcrR family transcriptional regulator</fullName>
    </submittedName>
</protein>
<dbReference type="InterPro" id="IPR001647">
    <property type="entry name" value="HTH_TetR"/>
</dbReference>
<dbReference type="RefSeq" id="WP_212009700.1">
    <property type="nucleotide sequence ID" value="NZ_JAAFYZ010000041.1"/>
</dbReference>
<dbReference type="Pfam" id="PF00440">
    <property type="entry name" value="TetR_N"/>
    <property type="match status" value="1"/>
</dbReference>
<dbReference type="Pfam" id="PF13977">
    <property type="entry name" value="TetR_C_6"/>
    <property type="match status" value="1"/>
</dbReference>
<dbReference type="InterPro" id="IPR036271">
    <property type="entry name" value="Tet_transcr_reg_TetR-rel_C_sf"/>
</dbReference>
<dbReference type="PANTHER" id="PTHR30055:SF234">
    <property type="entry name" value="HTH-TYPE TRANSCRIPTIONAL REGULATOR BETI"/>
    <property type="match status" value="1"/>
</dbReference>
<evidence type="ECO:0000259" key="7">
    <source>
        <dbReference type="PROSITE" id="PS50977"/>
    </source>
</evidence>
<gene>
    <name evidence="8" type="ORF">KGQ19_14765</name>
</gene>
<feature type="compositionally biased region" description="Basic and acidic residues" evidence="6">
    <location>
        <begin position="1"/>
        <end position="19"/>
    </location>
</feature>
<evidence type="ECO:0000256" key="4">
    <source>
        <dbReference type="ARBA" id="ARBA00023163"/>
    </source>
</evidence>
<dbReference type="EMBL" id="JAAFYZ010000041">
    <property type="protein sequence ID" value="MBS2548127.1"/>
    <property type="molecule type" value="Genomic_DNA"/>
</dbReference>
<keyword evidence="3 5" id="KW-0238">DNA-binding</keyword>
<dbReference type="InterPro" id="IPR039538">
    <property type="entry name" value="BetI_C"/>
</dbReference>
<evidence type="ECO:0000256" key="5">
    <source>
        <dbReference type="PROSITE-ProRule" id="PRU00335"/>
    </source>
</evidence>
<evidence type="ECO:0000256" key="3">
    <source>
        <dbReference type="ARBA" id="ARBA00023125"/>
    </source>
</evidence>
<dbReference type="Gene3D" id="1.10.357.10">
    <property type="entry name" value="Tetracycline Repressor, domain 2"/>
    <property type="match status" value="1"/>
</dbReference>
<reference evidence="8 9" key="1">
    <citation type="submission" date="2020-02" db="EMBL/GenBank/DDBJ databases">
        <title>Acidophilic actinobacteria isolated from forest soil.</title>
        <authorList>
            <person name="Golinska P."/>
        </authorList>
    </citation>
    <scope>NUCLEOTIDE SEQUENCE [LARGE SCALE GENOMIC DNA]</scope>
    <source>
        <strain evidence="8 9">NL8</strain>
    </source>
</reference>
<dbReference type="SUPFAM" id="SSF48498">
    <property type="entry name" value="Tetracyclin repressor-like, C-terminal domain"/>
    <property type="match status" value="1"/>
</dbReference>
<comment type="caution">
    <text evidence="8">The sequence shown here is derived from an EMBL/GenBank/DDBJ whole genome shotgun (WGS) entry which is preliminary data.</text>
</comment>
<feature type="domain" description="HTH tetR-type" evidence="7">
    <location>
        <begin position="50"/>
        <end position="110"/>
    </location>
</feature>
<dbReference type="PROSITE" id="PS50977">
    <property type="entry name" value="HTH_TETR_2"/>
    <property type="match status" value="1"/>
</dbReference>
<dbReference type="Proteomes" id="UP000730482">
    <property type="component" value="Unassembled WGS sequence"/>
</dbReference>
<evidence type="ECO:0000256" key="2">
    <source>
        <dbReference type="ARBA" id="ARBA00023015"/>
    </source>
</evidence>
<feature type="DNA-binding region" description="H-T-H motif" evidence="5">
    <location>
        <begin position="73"/>
        <end position="92"/>
    </location>
</feature>
<keyword evidence="4" id="KW-0804">Transcription</keyword>
<proteinExistence type="predicted"/>
<sequence>MTDVPDGERGEQKERDVRGSRTPRSSRTPRAAGGGKTAGAGAAGKTARGARRRAEILDVAAHLFAQRGYRGVATAEIAQRIGITEPALFYYFPTKTALLRAVIEQRDADSRAIVADLAALGGLAAIEGMPGFARRNQADPHLVRLFAVLVAENLDPDDPAHEQLAERYRRLRHAIADMIRRAQSAGEMRRDVDPHAKSVEIVAFIDGLHTQWLLDPADIDLVAMVEAYARELVLELRVSVL</sequence>
<evidence type="ECO:0000256" key="1">
    <source>
        <dbReference type="ARBA" id="ARBA00022491"/>
    </source>
</evidence>
<dbReference type="InterPro" id="IPR050109">
    <property type="entry name" value="HTH-type_TetR-like_transc_reg"/>
</dbReference>
<dbReference type="SUPFAM" id="SSF46689">
    <property type="entry name" value="Homeodomain-like"/>
    <property type="match status" value="1"/>
</dbReference>
<dbReference type="PANTHER" id="PTHR30055">
    <property type="entry name" value="HTH-TYPE TRANSCRIPTIONAL REGULATOR RUTR"/>
    <property type="match status" value="1"/>
</dbReference>
<dbReference type="InterPro" id="IPR009057">
    <property type="entry name" value="Homeodomain-like_sf"/>
</dbReference>
<dbReference type="PRINTS" id="PR00455">
    <property type="entry name" value="HTHTETR"/>
</dbReference>
<name>A0ABS5KQ08_9ACTN</name>
<accession>A0ABS5KQ08</accession>
<feature type="compositionally biased region" description="Gly residues" evidence="6">
    <location>
        <begin position="32"/>
        <end position="42"/>
    </location>
</feature>
<evidence type="ECO:0000256" key="6">
    <source>
        <dbReference type="SAM" id="MobiDB-lite"/>
    </source>
</evidence>